<dbReference type="InterPro" id="IPR024574">
    <property type="entry name" value="ELMO_ARM"/>
</dbReference>
<protein>
    <recommendedName>
        <fullName evidence="5">ELMO domain-containing protein</fullName>
    </recommendedName>
</protein>
<dbReference type="PROSITE" id="PS51335">
    <property type="entry name" value="ELMO"/>
    <property type="match status" value="1"/>
</dbReference>
<dbReference type="Pfam" id="PF04727">
    <property type="entry name" value="ELMO_CED12"/>
    <property type="match status" value="1"/>
</dbReference>
<dbReference type="InterPro" id="IPR011989">
    <property type="entry name" value="ARM-like"/>
</dbReference>
<evidence type="ECO:0000256" key="4">
    <source>
        <dbReference type="ARBA" id="ARBA00024863"/>
    </source>
</evidence>
<name>A0ABP1QTF8_9HEXA</name>
<evidence type="ECO:0000259" key="5">
    <source>
        <dbReference type="PROSITE" id="PS51335"/>
    </source>
</evidence>
<dbReference type="InterPro" id="IPR011993">
    <property type="entry name" value="PH-like_dom_sf"/>
</dbReference>
<keyword evidence="7" id="KW-1185">Reference proteome</keyword>
<evidence type="ECO:0000256" key="1">
    <source>
        <dbReference type="ARBA" id="ARBA00022703"/>
    </source>
</evidence>
<organism evidence="6 7">
    <name type="scientific">Orchesella dallaii</name>
    <dbReference type="NCBI Taxonomy" id="48710"/>
    <lineage>
        <taxon>Eukaryota</taxon>
        <taxon>Metazoa</taxon>
        <taxon>Ecdysozoa</taxon>
        <taxon>Arthropoda</taxon>
        <taxon>Hexapoda</taxon>
        <taxon>Collembola</taxon>
        <taxon>Entomobryomorpha</taxon>
        <taxon>Entomobryoidea</taxon>
        <taxon>Orchesellidae</taxon>
        <taxon>Orchesellinae</taxon>
        <taxon>Orchesella</taxon>
    </lineage>
</organism>
<dbReference type="PANTHER" id="PTHR12771">
    <property type="entry name" value="ENGULFMENT AND CELL MOTILITY"/>
    <property type="match status" value="1"/>
</dbReference>
<comment type="function">
    <text evidence="4">Involved in cytoskeletal rearrangements required for phagocytosis of apoptotic cells and cell motility. Acts in association with DOCK1 and CRK. Was initially proposed to be required in complex with DOCK1 to activate Rac Rho small GTPases. May enhance the guanine nucleotide exchange factor (GEF) activity of DOCK1.</text>
</comment>
<evidence type="ECO:0000256" key="3">
    <source>
        <dbReference type="ARBA" id="ARBA00023036"/>
    </source>
</evidence>
<feature type="domain" description="ELMO" evidence="5">
    <location>
        <begin position="330"/>
        <end position="511"/>
    </location>
</feature>
<reference evidence="6 7" key="1">
    <citation type="submission" date="2024-08" db="EMBL/GenBank/DDBJ databases">
        <authorList>
            <person name="Cucini C."/>
            <person name="Frati F."/>
        </authorList>
    </citation>
    <scope>NUCLEOTIDE SEQUENCE [LARGE SCALE GENOMIC DNA]</scope>
</reference>
<dbReference type="SUPFAM" id="SSF48371">
    <property type="entry name" value="ARM repeat"/>
    <property type="match status" value="1"/>
</dbReference>
<evidence type="ECO:0000256" key="2">
    <source>
        <dbReference type="ARBA" id="ARBA00022907"/>
    </source>
</evidence>
<proteinExistence type="predicted"/>
<dbReference type="Pfam" id="PF16457">
    <property type="entry name" value="PH_12"/>
    <property type="match status" value="1"/>
</dbReference>
<dbReference type="InterPro" id="IPR016024">
    <property type="entry name" value="ARM-type_fold"/>
</dbReference>
<evidence type="ECO:0000313" key="6">
    <source>
        <dbReference type="EMBL" id="CAL8111276.1"/>
    </source>
</evidence>
<evidence type="ECO:0000313" key="7">
    <source>
        <dbReference type="Proteomes" id="UP001642540"/>
    </source>
</evidence>
<comment type="caution">
    <text evidence="6">The sequence shown here is derived from an EMBL/GenBank/DDBJ whole genome shotgun (WGS) entry which is preliminary data.</text>
</comment>
<dbReference type="Gene3D" id="2.30.29.30">
    <property type="entry name" value="Pleckstrin-homology domain (PH domain)/Phosphotyrosine-binding domain (PTB)"/>
    <property type="match status" value="1"/>
</dbReference>
<dbReference type="PANTHER" id="PTHR12771:SF56">
    <property type="entry name" value="CED-12"/>
    <property type="match status" value="1"/>
</dbReference>
<keyword evidence="3" id="KW-0729">SH3-binding</keyword>
<dbReference type="Gene3D" id="1.25.10.10">
    <property type="entry name" value="Leucine-rich Repeat Variant"/>
    <property type="match status" value="1"/>
</dbReference>
<keyword evidence="2" id="KW-0581">Phagocytosis</keyword>
<keyword evidence="1" id="KW-0053">Apoptosis</keyword>
<gene>
    <name evidence="6" type="ORF">ODALV1_LOCUS14888</name>
</gene>
<dbReference type="SUPFAM" id="SSF50729">
    <property type="entry name" value="PH domain-like"/>
    <property type="match status" value="1"/>
</dbReference>
<dbReference type="InterPro" id="IPR050868">
    <property type="entry name" value="ELMO_domain-containing"/>
</dbReference>
<dbReference type="InterPro" id="IPR001849">
    <property type="entry name" value="PH_domain"/>
</dbReference>
<dbReference type="Gene3D" id="6.10.250.810">
    <property type="match status" value="1"/>
</dbReference>
<sequence>MANRSIEVRHHETIPNEVMNKKDTIKFGIRTPLRETDKGELVFLTPEQPISDAVKSACESWGFPDASIFSLKFSEAPGHYVTETTRKELSGKLVTMYYSPTKVCEEIIGKLKSSNDKDIREGLKELSSNASDPTMADVFVGLDGLSYLLDLIEKDKLADKEMGLANALQSLLDIMLLSNNANWEKLHTGVVSKVCSYVNSPKGMDKAAVGPALQVLESAVSSGAAYSQVEKEVTLGVLVTHVQNSDPKVQQNALALVNALFSKADHFKRKTLATTLASRKYRDIVLQYVINKKPGDRPSETNHELYVMQTLFLNLLEERRQTPVDPQDQETQSKLKELLRIAFESDVGNYSAINFETNNLSNGGRKDKSNHKRDYHKLGFMNDSNPALDFATAPPGALALDCMYHLATSHTECYSKIVLESACRASGDECPFAKSSIALVNALCDILKMGEPPGDQQGKFYPFYFQHDKPFEELYCICAQLVTKTWKEMRATMEDFDKVFDVVREQIRRALDKIPDTFESLRSQLNGLTYLEITNLRQQERTTREEWELQAKPIQELRKKLEPEMIELIKQNRLNYLIAGTRFNKFSSLRLTLQKVKGKFWFCRLSNNTKVFHYGECEEKATPLPEELSHKLNVLDIKDLLTGRDCPHMKDSKGKKSNVPLAFSLVTEKETPCTVDFVAPDDKTFDLWTDGINALLGKDMISKEAKKDLDVLLHMEIKLRLLDIEGIPEIPQEAPPIPELPQNFDFSTLQLNGIATK</sequence>
<dbReference type="InterPro" id="IPR006816">
    <property type="entry name" value="ELMO_dom"/>
</dbReference>
<dbReference type="Proteomes" id="UP001642540">
    <property type="component" value="Unassembled WGS sequence"/>
</dbReference>
<accession>A0ABP1QTF8</accession>
<dbReference type="Pfam" id="PF11841">
    <property type="entry name" value="ELMO_ARM"/>
    <property type="match status" value="1"/>
</dbReference>
<dbReference type="EMBL" id="CAXLJM020000046">
    <property type="protein sequence ID" value="CAL8111276.1"/>
    <property type="molecule type" value="Genomic_DNA"/>
</dbReference>